<dbReference type="EMBL" id="JACZDF010000002">
    <property type="protein sequence ID" value="MBD9698604.1"/>
    <property type="molecule type" value="Genomic_DNA"/>
</dbReference>
<organism evidence="3 4">
    <name type="scientific">Flavimobilis rhizosphaerae</name>
    <dbReference type="NCBI Taxonomy" id="2775421"/>
    <lineage>
        <taxon>Bacteria</taxon>
        <taxon>Bacillati</taxon>
        <taxon>Actinomycetota</taxon>
        <taxon>Actinomycetes</taxon>
        <taxon>Micrococcales</taxon>
        <taxon>Jonesiaceae</taxon>
        <taxon>Flavimobilis</taxon>
    </lineage>
</organism>
<dbReference type="InterPro" id="IPR002645">
    <property type="entry name" value="STAS_dom"/>
</dbReference>
<dbReference type="InterPro" id="IPR036513">
    <property type="entry name" value="STAS_dom_sf"/>
</dbReference>
<accession>A0ABR9DNP5</accession>
<evidence type="ECO:0000259" key="2">
    <source>
        <dbReference type="PROSITE" id="PS50801"/>
    </source>
</evidence>
<dbReference type="CDD" id="cd07043">
    <property type="entry name" value="STAS_anti-anti-sigma_factors"/>
    <property type="match status" value="1"/>
</dbReference>
<dbReference type="PROSITE" id="PS50801">
    <property type="entry name" value="STAS"/>
    <property type="match status" value="1"/>
</dbReference>
<dbReference type="RefSeq" id="WP_192278050.1">
    <property type="nucleotide sequence ID" value="NZ_JACZDF010000002.1"/>
</dbReference>
<dbReference type="Pfam" id="PF13466">
    <property type="entry name" value="STAS_2"/>
    <property type="match status" value="1"/>
</dbReference>
<dbReference type="PANTHER" id="PTHR33495:SF2">
    <property type="entry name" value="ANTI-SIGMA FACTOR ANTAGONIST TM_1081-RELATED"/>
    <property type="match status" value="1"/>
</dbReference>
<dbReference type="SUPFAM" id="SSF52091">
    <property type="entry name" value="SpoIIaa-like"/>
    <property type="match status" value="1"/>
</dbReference>
<name>A0ABR9DNP5_9MICO</name>
<evidence type="ECO:0000313" key="4">
    <source>
        <dbReference type="Proteomes" id="UP000642107"/>
    </source>
</evidence>
<gene>
    <name evidence="3" type="ORF">IGS67_03725</name>
</gene>
<comment type="caution">
    <text evidence="3">The sequence shown here is derived from an EMBL/GenBank/DDBJ whole genome shotgun (WGS) entry which is preliminary data.</text>
</comment>
<reference evidence="3 4" key="1">
    <citation type="submission" date="2020-09" db="EMBL/GenBank/DDBJ databases">
        <title>Flavimobilis rhizosphaerae sp. nov., isolated from rhizosphere soil of Spartina alterniflora.</title>
        <authorList>
            <person name="Hanqin C."/>
        </authorList>
    </citation>
    <scope>NUCLEOTIDE SEQUENCE [LARGE SCALE GENOMIC DNA]</scope>
    <source>
        <strain evidence="3 4">GY 10621</strain>
    </source>
</reference>
<evidence type="ECO:0000256" key="1">
    <source>
        <dbReference type="SAM" id="MobiDB-lite"/>
    </source>
</evidence>
<evidence type="ECO:0000313" key="3">
    <source>
        <dbReference type="EMBL" id="MBD9698604.1"/>
    </source>
</evidence>
<feature type="region of interest" description="Disordered" evidence="1">
    <location>
        <begin position="111"/>
        <end position="138"/>
    </location>
</feature>
<dbReference type="Gene3D" id="3.30.750.24">
    <property type="entry name" value="STAS domain"/>
    <property type="match status" value="1"/>
</dbReference>
<dbReference type="InterPro" id="IPR058548">
    <property type="entry name" value="MlaB-like_STAS"/>
</dbReference>
<dbReference type="Proteomes" id="UP000642107">
    <property type="component" value="Unassembled WGS sequence"/>
</dbReference>
<dbReference type="PANTHER" id="PTHR33495">
    <property type="entry name" value="ANTI-SIGMA FACTOR ANTAGONIST TM_1081-RELATED-RELATED"/>
    <property type="match status" value="1"/>
</dbReference>
<keyword evidence="4" id="KW-1185">Reference proteome</keyword>
<proteinExistence type="predicted"/>
<feature type="domain" description="STAS" evidence="2">
    <location>
        <begin position="22"/>
        <end position="124"/>
    </location>
</feature>
<sequence>MTEPQGPADTPPGSLTHSVSGGLLRVVLAGEIDAALRDDASAVLTTVITSDLPVDVDASGVTFIDSSGVGFVVQLCFAVEERAGTFRLVDPPQAMRDVLDMLGLTERLRVVSSDESTDDESSLVEPPTAAHQDIPAAV</sequence>
<protein>
    <submittedName>
        <fullName evidence="3">STAS domain-containing protein</fullName>
    </submittedName>
</protein>